<dbReference type="SUPFAM" id="SSF53850">
    <property type="entry name" value="Periplasmic binding protein-like II"/>
    <property type="match status" value="1"/>
</dbReference>
<dbReference type="PROSITE" id="PS51408">
    <property type="entry name" value="TRANSFERRIN_LIKE_4"/>
    <property type="match status" value="1"/>
</dbReference>
<dbReference type="CDD" id="cd13529">
    <property type="entry name" value="PBP2_transferrin"/>
    <property type="match status" value="1"/>
</dbReference>
<evidence type="ECO:0000256" key="2">
    <source>
        <dbReference type="SAM" id="SignalP"/>
    </source>
</evidence>
<dbReference type="PROSITE" id="PS00205">
    <property type="entry name" value="TRANSFERRIN_LIKE_1"/>
    <property type="match status" value="1"/>
</dbReference>
<evidence type="ECO:0000313" key="4">
    <source>
        <dbReference type="EMBL" id="CAH3029440.1"/>
    </source>
</evidence>
<feature type="non-terminal residue" evidence="4">
    <location>
        <position position="1"/>
    </location>
</feature>
<organism evidence="4 5">
    <name type="scientific">Porites evermanni</name>
    <dbReference type="NCBI Taxonomy" id="104178"/>
    <lineage>
        <taxon>Eukaryota</taxon>
        <taxon>Metazoa</taxon>
        <taxon>Cnidaria</taxon>
        <taxon>Anthozoa</taxon>
        <taxon>Hexacorallia</taxon>
        <taxon>Scleractinia</taxon>
        <taxon>Fungiina</taxon>
        <taxon>Poritidae</taxon>
        <taxon>Porites</taxon>
    </lineage>
</organism>
<dbReference type="InterPro" id="IPR001156">
    <property type="entry name" value="Transferrin-like_dom"/>
</dbReference>
<feature type="domain" description="Transferrin-like" evidence="3">
    <location>
        <begin position="12"/>
        <end position="359"/>
    </location>
</feature>
<name>A0ABN8MLG1_9CNID</name>
<dbReference type="Proteomes" id="UP001159427">
    <property type="component" value="Unassembled WGS sequence"/>
</dbReference>
<accession>A0ABN8MLG1</accession>
<feature type="chain" id="PRO_5046649350" description="Transferrin-like domain-containing protein" evidence="2">
    <location>
        <begin position="21"/>
        <end position="403"/>
    </location>
</feature>
<keyword evidence="2" id="KW-0732">Signal</keyword>
<keyword evidence="1" id="KW-0677">Repeat</keyword>
<dbReference type="SMART" id="SM00094">
    <property type="entry name" value="TR_FER"/>
    <property type="match status" value="1"/>
</dbReference>
<feature type="non-terminal residue" evidence="4">
    <location>
        <position position="403"/>
    </location>
</feature>
<evidence type="ECO:0000256" key="1">
    <source>
        <dbReference type="ARBA" id="ARBA00022737"/>
    </source>
</evidence>
<sequence>SLQFFFLAPISFRWCVLSAAEKNKCTDFMMYVNETARNKSLDVDVGCVEENSVDDCVAKIKSDEADLMTLKGADMYKAGKTGNLVPIVSEQYGLSKVRYYAVAAVKRANRDVNITTLKGKKSCHTGTRPRNADWNIPIGFLLSSKIIPEVACGNMNHDLISGGKFFNQRWVPADAAGFNASGDIPSNLCVLCLGTGADKCSADEDKNEYAGHEGAFKCMVDGKGDVAFFKHGTVEKAIKKGNYGNQTDYEYLCRDGSRKEIGQHATCYTGVNPAHAVVTRKGNTKIAAIITILTDMSEMYGVNQTNPSQFQLFNSTKYNGEDLLFKDSTTTLVAIATEKQTYQGYLGNDYVKDIEALTECDFLTTTQPPTTSISTQPPSTSISANLVPYITLILLTALLVMGS</sequence>
<dbReference type="PRINTS" id="PR00422">
    <property type="entry name" value="TRANSFERRIN"/>
</dbReference>
<dbReference type="InterPro" id="IPR018195">
    <property type="entry name" value="Transferrin_Fe_BS"/>
</dbReference>
<proteinExistence type="predicted"/>
<dbReference type="Pfam" id="PF00405">
    <property type="entry name" value="Transferrin"/>
    <property type="match status" value="1"/>
</dbReference>
<keyword evidence="5" id="KW-1185">Reference proteome</keyword>
<comment type="caution">
    <text evidence="4">The sequence shown here is derived from an EMBL/GenBank/DDBJ whole genome shotgun (WGS) entry which is preliminary data.</text>
</comment>
<dbReference type="EMBL" id="CALNXI010000572">
    <property type="protein sequence ID" value="CAH3029440.1"/>
    <property type="molecule type" value="Genomic_DNA"/>
</dbReference>
<feature type="signal peptide" evidence="2">
    <location>
        <begin position="1"/>
        <end position="20"/>
    </location>
</feature>
<dbReference type="PANTHER" id="PTHR11485">
    <property type="entry name" value="TRANSFERRIN"/>
    <property type="match status" value="1"/>
</dbReference>
<gene>
    <name evidence="4" type="ORF">PEVE_00036176</name>
</gene>
<reference evidence="4 5" key="1">
    <citation type="submission" date="2022-05" db="EMBL/GenBank/DDBJ databases">
        <authorList>
            <consortium name="Genoscope - CEA"/>
            <person name="William W."/>
        </authorList>
    </citation>
    <scope>NUCLEOTIDE SEQUENCE [LARGE SCALE GENOMIC DNA]</scope>
</reference>
<evidence type="ECO:0000313" key="5">
    <source>
        <dbReference type="Proteomes" id="UP001159427"/>
    </source>
</evidence>
<dbReference type="Gene3D" id="3.40.190.10">
    <property type="entry name" value="Periplasmic binding protein-like II"/>
    <property type="match status" value="2"/>
</dbReference>
<dbReference type="PANTHER" id="PTHR11485:SF29">
    <property type="entry name" value="TRANSFERRIN 2"/>
    <property type="match status" value="1"/>
</dbReference>
<evidence type="ECO:0000259" key="3">
    <source>
        <dbReference type="PROSITE" id="PS51408"/>
    </source>
</evidence>
<protein>
    <recommendedName>
        <fullName evidence="3">Transferrin-like domain-containing protein</fullName>
    </recommendedName>
</protein>